<dbReference type="Pfam" id="PF00225">
    <property type="entry name" value="Kinesin"/>
    <property type="match status" value="1"/>
</dbReference>
<evidence type="ECO:0000256" key="2">
    <source>
        <dbReference type="ARBA" id="ARBA00022840"/>
    </source>
</evidence>
<keyword evidence="7" id="KW-1185">Reference proteome</keyword>
<dbReference type="InterPro" id="IPR019821">
    <property type="entry name" value="Kinesin_motor_CS"/>
</dbReference>
<dbReference type="SUPFAM" id="SSF52540">
    <property type="entry name" value="P-loop containing nucleoside triphosphate hydrolases"/>
    <property type="match status" value="1"/>
</dbReference>
<reference evidence="6 7" key="1">
    <citation type="submission" date="2018-03" db="EMBL/GenBank/DDBJ databases">
        <authorList>
            <person name="Guldener U."/>
        </authorList>
    </citation>
    <scope>NUCLEOTIDE SEQUENCE [LARGE SCALE GENOMIC DNA]</scope>
    <source>
        <strain evidence="6 7">NBRC100155</strain>
    </source>
</reference>
<dbReference type="GO" id="GO:0005524">
    <property type="term" value="F:ATP binding"/>
    <property type="evidence" value="ECO:0007669"/>
    <property type="project" value="UniProtKB-UniRule"/>
</dbReference>
<proteinExistence type="inferred from homology"/>
<dbReference type="PRINTS" id="PR00380">
    <property type="entry name" value="KINESINHEAVY"/>
</dbReference>
<dbReference type="Proteomes" id="UP000324022">
    <property type="component" value="Unassembled WGS sequence"/>
</dbReference>
<comment type="similarity">
    <text evidence="3 4">Belongs to the TRAFAC class myosin-kinesin ATPase superfamily. Kinesin family.</text>
</comment>
<protein>
    <recommendedName>
        <fullName evidence="4">Kinesin-like protein</fullName>
    </recommendedName>
</protein>
<dbReference type="GO" id="GO:0008017">
    <property type="term" value="F:microtubule binding"/>
    <property type="evidence" value="ECO:0007669"/>
    <property type="project" value="InterPro"/>
</dbReference>
<keyword evidence="1 3" id="KW-0547">Nucleotide-binding</keyword>
<gene>
    <name evidence="6" type="ORF">UTRI_06714_B</name>
</gene>
<evidence type="ECO:0000256" key="1">
    <source>
        <dbReference type="ARBA" id="ARBA00022741"/>
    </source>
</evidence>
<accession>A0A5C3EN86</accession>
<dbReference type="GO" id="GO:0003777">
    <property type="term" value="F:microtubule motor activity"/>
    <property type="evidence" value="ECO:0007669"/>
    <property type="project" value="InterPro"/>
</dbReference>
<dbReference type="PROSITE" id="PS00411">
    <property type="entry name" value="KINESIN_MOTOR_1"/>
    <property type="match status" value="1"/>
</dbReference>
<evidence type="ECO:0000313" key="6">
    <source>
        <dbReference type="EMBL" id="SPO31988.1"/>
    </source>
</evidence>
<dbReference type="PANTHER" id="PTHR24115">
    <property type="entry name" value="KINESIN-RELATED"/>
    <property type="match status" value="1"/>
</dbReference>
<dbReference type="GO" id="GO:0005871">
    <property type="term" value="C:kinesin complex"/>
    <property type="evidence" value="ECO:0007669"/>
    <property type="project" value="TreeGrafter"/>
</dbReference>
<feature type="domain" description="Kinesin motor" evidence="5">
    <location>
        <begin position="4"/>
        <end position="344"/>
    </location>
</feature>
<evidence type="ECO:0000256" key="3">
    <source>
        <dbReference type="PROSITE-ProRule" id="PRU00283"/>
    </source>
</evidence>
<evidence type="ECO:0000259" key="5">
    <source>
        <dbReference type="PROSITE" id="PS50067"/>
    </source>
</evidence>
<evidence type="ECO:0000256" key="4">
    <source>
        <dbReference type="RuleBase" id="RU000394"/>
    </source>
</evidence>
<dbReference type="GO" id="GO:0016887">
    <property type="term" value="F:ATP hydrolysis activity"/>
    <property type="evidence" value="ECO:0007669"/>
    <property type="project" value="TreeGrafter"/>
</dbReference>
<dbReference type="SMART" id="SM00129">
    <property type="entry name" value="KISc"/>
    <property type="match status" value="1"/>
</dbReference>
<dbReference type="InterPro" id="IPR036961">
    <property type="entry name" value="Kinesin_motor_dom_sf"/>
</dbReference>
<dbReference type="Gene3D" id="3.40.850.10">
    <property type="entry name" value="Kinesin motor domain"/>
    <property type="match status" value="1"/>
</dbReference>
<dbReference type="PROSITE" id="PS50067">
    <property type="entry name" value="KINESIN_MOTOR_2"/>
    <property type="match status" value="1"/>
</dbReference>
<keyword evidence="3 4" id="KW-0505">Motor protein</keyword>
<dbReference type="GO" id="GO:0007018">
    <property type="term" value="P:microtubule-based movement"/>
    <property type="evidence" value="ECO:0007669"/>
    <property type="project" value="InterPro"/>
</dbReference>
<dbReference type="OrthoDB" id="3176171at2759"/>
<keyword evidence="4" id="KW-0493">Microtubule</keyword>
<sequence>MERDFTVLFRVRPSFLPTAPSTPLITTSSTDPCKVTLHEPRNNTLTSNITHTPHTFSSDACFLATSPTCALFTSHVEPLIPFVLLGGYATVLAYGQTGSGKTYTLSECSRLCILSLYDSNASRCSISIQAIEVYGKNKVNDLFDPSNTRVLIAENIAGSSTFSRATLKIIHSPQEMLNQVEQAWSQRITRGTEKNPQSSRSHALIRIACQPKNDKNATPGVLQLVDLAGSERAADHSPTSGSTNTTMTNHAQRMAETVAINTPLMTLKSCIRARTSPSSCSDTKGGVPHIPFRSSKLTLALKEAFDLYSRQPTHTVFIATASPDLADVAATLNTLRYASALVICPHERIELEPDALGRNVFFWSPKRLSEWLIKYGQPLVTLDNVASVQKGEDGAKFAKLPEAQFYQRLQQTAQEINKDDCNSKNHAAAKELYLKWWKLVIASRTLSQKALQEQWKQRQALKLKQEEIEIREDKDVQSLLNLPEIARAPSKTAAV</sequence>
<dbReference type="AlphaFoldDB" id="A0A5C3EN86"/>
<dbReference type="InterPro" id="IPR001752">
    <property type="entry name" value="Kinesin_motor_dom"/>
</dbReference>
<dbReference type="EMBL" id="OOIN01000042">
    <property type="protein sequence ID" value="SPO31988.1"/>
    <property type="molecule type" value="Genomic_DNA"/>
</dbReference>
<dbReference type="InterPro" id="IPR027640">
    <property type="entry name" value="Kinesin-like_fam"/>
</dbReference>
<organism evidence="6 7">
    <name type="scientific">Ustilago trichophora</name>
    <dbReference type="NCBI Taxonomy" id="86804"/>
    <lineage>
        <taxon>Eukaryota</taxon>
        <taxon>Fungi</taxon>
        <taxon>Dikarya</taxon>
        <taxon>Basidiomycota</taxon>
        <taxon>Ustilaginomycotina</taxon>
        <taxon>Ustilaginomycetes</taxon>
        <taxon>Ustilaginales</taxon>
        <taxon>Ustilaginaceae</taxon>
        <taxon>Ustilago</taxon>
    </lineage>
</organism>
<dbReference type="InterPro" id="IPR027417">
    <property type="entry name" value="P-loop_NTPase"/>
</dbReference>
<feature type="binding site" evidence="3">
    <location>
        <begin position="95"/>
        <end position="102"/>
    </location>
    <ligand>
        <name>ATP</name>
        <dbReference type="ChEBI" id="CHEBI:30616"/>
    </ligand>
</feature>
<dbReference type="PANTHER" id="PTHR24115:SF799">
    <property type="entry name" value="KINESIN-LIKE PROTEIN"/>
    <property type="match status" value="1"/>
</dbReference>
<dbReference type="GO" id="GO:0005874">
    <property type="term" value="C:microtubule"/>
    <property type="evidence" value="ECO:0007669"/>
    <property type="project" value="UniProtKB-KW"/>
</dbReference>
<evidence type="ECO:0000313" key="7">
    <source>
        <dbReference type="Proteomes" id="UP000324022"/>
    </source>
</evidence>
<keyword evidence="2 3" id="KW-0067">ATP-binding</keyword>
<name>A0A5C3EN86_9BASI</name>